<evidence type="ECO:0000313" key="4">
    <source>
        <dbReference type="Proteomes" id="UP001642484"/>
    </source>
</evidence>
<sequence length="210" mass="24291">MGGPCRIAEPGKPHTRAPPCTDNFQVRKFMFDGREWESVEQCYQAMKFNDRSIQEKLRSIKKKEGDKDSKHGMDVWNEGQRYKSVRKDWDAVKVEMMYRANLAKYMQHRDLQEELLSTGHVEMVGAPSTGWKLKSGATVNWSFWNGRIQMRIREELRPEGEQKQDLVDSLVKEFEEYIYGEGGVQEPLPQMEGPKGTLEADQEEPSKMAG</sequence>
<evidence type="ECO:0000256" key="1">
    <source>
        <dbReference type="SAM" id="MobiDB-lite"/>
    </source>
</evidence>
<accession>A0ABP0M8F3</accession>
<dbReference type="Proteomes" id="UP001642484">
    <property type="component" value="Unassembled WGS sequence"/>
</dbReference>
<name>A0ABP0M8F3_9DINO</name>
<evidence type="ECO:0000259" key="2">
    <source>
        <dbReference type="Pfam" id="PF08719"/>
    </source>
</evidence>
<dbReference type="EMBL" id="CAXAMN010016136">
    <property type="protein sequence ID" value="CAK9047453.1"/>
    <property type="molecule type" value="Genomic_DNA"/>
</dbReference>
<dbReference type="Gene3D" id="1.10.357.40">
    <property type="entry name" value="YbiA-like"/>
    <property type="match status" value="1"/>
</dbReference>
<proteinExistence type="predicted"/>
<dbReference type="InterPro" id="IPR012816">
    <property type="entry name" value="NADAR"/>
</dbReference>
<feature type="region of interest" description="Disordered" evidence="1">
    <location>
        <begin position="181"/>
        <end position="210"/>
    </location>
</feature>
<dbReference type="CDD" id="cd15457">
    <property type="entry name" value="NADAR"/>
    <property type="match status" value="1"/>
</dbReference>
<keyword evidence="4" id="KW-1185">Reference proteome</keyword>
<organism evidence="3 4">
    <name type="scientific">Durusdinium trenchii</name>
    <dbReference type="NCBI Taxonomy" id="1381693"/>
    <lineage>
        <taxon>Eukaryota</taxon>
        <taxon>Sar</taxon>
        <taxon>Alveolata</taxon>
        <taxon>Dinophyceae</taxon>
        <taxon>Suessiales</taxon>
        <taxon>Symbiodiniaceae</taxon>
        <taxon>Durusdinium</taxon>
    </lineage>
</organism>
<dbReference type="SUPFAM" id="SSF143990">
    <property type="entry name" value="YbiA-like"/>
    <property type="match status" value="1"/>
</dbReference>
<evidence type="ECO:0000313" key="3">
    <source>
        <dbReference type="EMBL" id="CAK9047453.1"/>
    </source>
</evidence>
<protein>
    <recommendedName>
        <fullName evidence="2">NADAR domain-containing protein</fullName>
    </recommendedName>
</protein>
<comment type="caution">
    <text evidence="3">The sequence shown here is derived from an EMBL/GenBank/DDBJ whole genome shotgun (WGS) entry which is preliminary data.</text>
</comment>
<dbReference type="Pfam" id="PF08719">
    <property type="entry name" value="NADAR"/>
    <property type="match status" value="1"/>
</dbReference>
<dbReference type="InterPro" id="IPR037238">
    <property type="entry name" value="YbiA-like_sf"/>
</dbReference>
<gene>
    <name evidence="3" type="ORF">CCMP2556_LOCUS24557</name>
</gene>
<feature type="domain" description="NADAR" evidence="2">
    <location>
        <begin position="28"/>
        <end position="129"/>
    </location>
</feature>
<reference evidence="3 4" key="1">
    <citation type="submission" date="2024-02" db="EMBL/GenBank/DDBJ databases">
        <authorList>
            <person name="Chen Y."/>
            <person name="Shah S."/>
            <person name="Dougan E. K."/>
            <person name="Thang M."/>
            <person name="Chan C."/>
        </authorList>
    </citation>
    <scope>NUCLEOTIDE SEQUENCE [LARGE SCALE GENOMIC DNA]</scope>
</reference>